<feature type="compositionally biased region" description="Low complexity" evidence="2">
    <location>
        <begin position="2663"/>
        <end position="2680"/>
    </location>
</feature>
<feature type="compositionally biased region" description="Polar residues" evidence="2">
    <location>
        <begin position="2846"/>
        <end position="2864"/>
    </location>
</feature>
<feature type="region of interest" description="Disordered" evidence="2">
    <location>
        <begin position="2282"/>
        <end position="2308"/>
    </location>
</feature>
<feature type="region of interest" description="Disordered" evidence="2">
    <location>
        <begin position="907"/>
        <end position="949"/>
    </location>
</feature>
<name>A0ABM3K9A6_BACDO</name>
<feature type="domain" description="C2H2-type" evidence="3">
    <location>
        <begin position="243"/>
        <end position="266"/>
    </location>
</feature>
<gene>
    <name evidence="5" type="primary">LOC105233345</name>
</gene>
<feature type="compositionally biased region" description="Basic and acidic residues" evidence="2">
    <location>
        <begin position="15"/>
        <end position="27"/>
    </location>
</feature>
<feature type="region of interest" description="Disordered" evidence="2">
    <location>
        <begin position="1849"/>
        <end position="1869"/>
    </location>
</feature>
<feature type="compositionally biased region" description="Basic residues" evidence="2">
    <location>
        <begin position="3160"/>
        <end position="3186"/>
    </location>
</feature>
<feature type="region of interest" description="Disordered" evidence="2">
    <location>
        <begin position="2375"/>
        <end position="2408"/>
    </location>
</feature>
<feature type="region of interest" description="Disordered" evidence="2">
    <location>
        <begin position="2826"/>
        <end position="2890"/>
    </location>
</feature>
<feature type="region of interest" description="Disordered" evidence="2">
    <location>
        <begin position="1588"/>
        <end position="1618"/>
    </location>
</feature>
<feature type="region of interest" description="Disordered" evidence="2">
    <location>
        <begin position="1985"/>
        <end position="2020"/>
    </location>
</feature>
<feature type="compositionally biased region" description="Polar residues" evidence="2">
    <location>
        <begin position="932"/>
        <end position="944"/>
    </location>
</feature>
<evidence type="ECO:0000259" key="3">
    <source>
        <dbReference type="PROSITE" id="PS50157"/>
    </source>
</evidence>
<dbReference type="PROSITE" id="PS50157">
    <property type="entry name" value="ZINC_FINGER_C2H2_2"/>
    <property type="match status" value="3"/>
</dbReference>
<dbReference type="InterPro" id="IPR013087">
    <property type="entry name" value="Znf_C2H2_type"/>
</dbReference>
<proteinExistence type="predicted"/>
<feature type="compositionally biased region" description="Basic residues" evidence="2">
    <location>
        <begin position="1005"/>
        <end position="1026"/>
    </location>
</feature>
<reference evidence="5" key="1">
    <citation type="journal article" date="2016" name="BMC Genomics">
        <title>RNA sequencing to characterize transcriptional changes of sexual maturation and mating in the female oriental fruit fly Bactrocera dorsalis.</title>
        <authorList>
            <person name="Zheng W."/>
            <person name="Luo D."/>
            <person name="Wu F."/>
            <person name="Wang J."/>
            <person name="Zhang H."/>
        </authorList>
    </citation>
    <scope>NUCLEOTIDE SEQUENCE</scope>
</reference>
<keyword evidence="1" id="KW-0479">Metal-binding</keyword>
<organism evidence="4 5">
    <name type="scientific">Bactrocera dorsalis</name>
    <name type="common">Oriental fruit fly</name>
    <name type="synonym">Dacus dorsalis</name>
    <dbReference type="NCBI Taxonomy" id="27457"/>
    <lineage>
        <taxon>Eukaryota</taxon>
        <taxon>Metazoa</taxon>
        <taxon>Ecdysozoa</taxon>
        <taxon>Arthropoda</taxon>
        <taxon>Hexapoda</taxon>
        <taxon>Insecta</taxon>
        <taxon>Pterygota</taxon>
        <taxon>Neoptera</taxon>
        <taxon>Endopterygota</taxon>
        <taxon>Diptera</taxon>
        <taxon>Brachycera</taxon>
        <taxon>Muscomorpha</taxon>
        <taxon>Tephritoidea</taxon>
        <taxon>Tephritidae</taxon>
        <taxon>Bactrocera</taxon>
        <taxon>Bactrocera</taxon>
    </lineage>
</organism>
<keyword evidence="1" id="KW-0863">Zinc-finger</keyword>
<evidence type="ECO:0000313" key="4">
    <source>
        <dbReference type="Proteomes" id="UP001652620"/>
    </source>
</evidence>
<dbReference type="SMART" id="SM00355">
    <property type="entry name" value="ZnF_C2H2"/>
    <property type="match status" value="5"/>
</dbReference>
<feature type="region of interest" description="Disordered" evidence="2">
    <location>
        <begin position="991"/>
        <end position="1026"/>
    </location>
</feature>
<feature type="region of interest" description="Disordered" evidence="2">
    <location>
        <begin position="3089"/>
        <end position="3187"/>
    </location>
</feature>
<evidence type="ECO:0000256" key="1">
    <source>
        <dbReference type="PROSITE-ProRule" id="PRU00042"/>
    </source>
</evidence>
<dbReference type="GeneID" id="105233345"/>
<reference evidence="5" key="2">
    <citation type="submission" date="2025-08" db="UniProtKB">
        <authorList>
            <consortium name="RefSeq"/>
        </authorList>
    </citation>
    <scope>IDENTIFICATION</scope>
</reference>
<feature type="compositionally biased region" description="Basic residues" evidence="2">
    <location>
        <begin position="2051"/>
        <end position="2064"/>
    </location>
</feature>
<feature type="compositionally biased region" description="Basic and acidic residues" evidence="2">
    <location>
        <begin position="2758"/>
        <end position="2767"/>
    </location>
</feature>
<feature type="compositionally biased region" description="Basic and acidic residues" evidence="2">
    <location>
        <begin position="3102"/>
        <end position="3115"/>
    </location>
</feature>
<feature type="domain" description="C2H2-type" evidence="3">
    <location>
        <begin position="690"/>
        <end position="714"/>
    </location>
</feature>
<feature type="compositionally biased region" description="Basic and acidic residues" evidence="2">
    <location>
        <begin position="2826"/>
        <end position="2835"/>
    </location>
</feature>
<dbReference type="RefSeq" id="XP_049318060.1">
    <property type="nucleotide sequence ID" value="XM_049462103.1"/>
</dbReference>
<feature type="region of interest" description="Disordered" evidence="2">
    <location>
        <begin position="2954"/>
        <end position="2973"/>
    </location>
</feature>
<feature type="compositionally biased region" description="Polar residues" evidence="2">
    <location>
        <begin position="991"/>
        <end position="1004"/>
    </location>
</feature>
<keyword evidence="4" id="KW-1185">Reference proteome</keyword>
<feature type="compositionally biased region" description="Polar residues" evidence="2">
    <location>
        <begin position="3116"/>
        <end position="3128"/>
    </location>
</feature>
<keyword evidence="1" id="KW-0862">Zinc</keyword>
<sequence>MSRFGLRSSSDIFKVSEEQTNRKKIGPDSKMSSKRSCQKKNKLIYLDKDERLNESCTQKEENKSPVSIMCSLPLNRLSGFIEKLKTNNLSFEIKNQYSNKSTHNEEKGVDGNNLCNKQFAGTVCDNVGSNHQEFDDCTSSVEESVRILCLYCDKKFTSYKMQLKHVEKFHIQHKNRRCSGRNSQVAVLSDSKKQRGDPCGIVVAKYPGCTYCKRSRTNQIEASIKDLNDLFIHFVDCHPDKYFGCKACVQRFPNISKLSQHMQTIHKDIPHFTDDSLKCKDYDLTISEKEDAEKSCRDKFKMSKPRCSKPQKNANAISILTTSTEDAIPTNSNTIMGAEEPILSRLGLAQNRLPNSRKGIRSRKDSILSDSILKPDQPSVYMTAVKARNKSGKNAMRESGDAEVVFRMPTRTEILSSVFDENFYRDVVSNVRHNLLYFLDGKLSRNVGSAMNMNSSISLIKHQIPTIRSTLAESPIVPEDRNNIDSEIHAATSLSTTTAFPTLLTAEQYGGDAVLSKIRRPHTKHSWKWKWDSVKKFKLINEGGKIVKKIKQPMLGLRDLSKLDMWTQLSMRRKHEIQQYILNVGSHSNESIREEKQRINEQLNYILDMRLLPHIILEQNEQAIIKIENDEFGILSHMPNSEEDGAFNILTQSFVDETFFSILQLSPNHEPNFNRTQFVLSGEWARPRCYLCMCCGAKFEKLKSLEEHKMFRHSHVLSTHYEVVGRELLAGNSLCHLFIPNRALSYYGNESYNNSNFVRKIGWKKNELIHLSRRLLTGSTGDDDSSDSIQSTLNSCTLNVYGAKHSTTTDECDTDTKTTLDINTGSPSNSMQSSNSLFTAPSKMHLKYKEAASISTKCSKCSRRCNGTLDLYRHMLDCSGDYIWSLAKKRKYRYYCGSKKRRSWNKHNFAELRKKPQKISKPSPPSNDTEESISSSKVKTPSRQRPSDAESIKKMLENLPPKRICKKIFPALTKTKKSKFITKHKIYSSQGRLRSTRARQISKLSKSKVKFSNKTTKTKKRLHHKSDKMLLKHKPKNLHKVDRNTESNDDINGFTSSIENENHRKSQTSSNILPQVDASSHKCDVINEETILENCNTPYVVESTNEPSKNSTENATIPNESRVCDSLRSNKFGQQTDFQKLTTLDISVNNETKNNSQYIDNVTCNKKRSKKINDCIAMLTGKLEEKLKTEKSSLKKDESCIEKEINSESKNKLSSESKTPKRKALSRKIIKVDSIPPQSSIAKVEAMLQTTTTTAPIISKIPSTSIVENASNAKTSTVTITTCKPTVQNNLNYLPKPANINLSQENNKYSLLNKQSTQLVSTNSGSVLSVIPPISLASSNATSLLLPKPPAPLVVEKKKKTTPAMLNTNTIAELVPPFPTLPLNLPLQAIQVHPTPIPPLPQPPVLTVLPQPPLLSTPVPIAPVVPVAPMAPIVPVAPMTPIVPVAPLFNSEPLNLSNTKNIKKPNVNELVCLPPYRGGIPMRRQTICGFEARNFILEDEPLDLSKKCNKDQLKDVTPVIPLLPIIKPMEVHNISPIGMNMALASHQDAVLNKQFYSNLELLKIPQIRNPGNSNSNEVSFVNSIPKCPAKKRNVGKNNNEPTSKAETSNRNKGSNKEALLNKKDNLMKGKNAQKMDDEVINHIDDAINSVINAVKASLPDNEDDVGGKYNKCNKNIEQVQPVNLIPLANQRKAVQAELPTTSTQILMTHLPLPETSLNMQKCIEDVTKNEEVTNGSSMKPLVQLPQKRYVRSKTVDCRPNTLSIAPENTSDNLLQQTELPVVELNVIAATTTNIVTNISECSKSVNVMPEDKLEIPIIDCKTKSSSCETSFQNSETVLCQKTNNDLSVSNETHLNDKEPSSLPSEPQKKCISPTVEVSNEINPNITTEENMSNINNTSSGFHSCGQVDSTVEATKKQRRRRKNELAAIVADQLLESFKIDKTRRDNLKKLENLAYEKSEDLFVTGMLLMSSTKRIVTCAKTDQLSNDVNSNKNTDSVNRQRQEQSKTKTAKVKHKQNASNNKTIQLADIIPALVNTNNGPNEKFRDDKSAVNKRIKKRQSRSKGKPLDNENISKLKSSLESFSIGIEKQLTELEARNSTTINVPETKVLNTSPVSMRLSLLRPSILSANVESNLNEQKALTIESKTAISSRDPRLNKNIHKNDHNEFSETAPAEKDKNLEEIGDVEEDNYLTEIAKNVNEKIMSSENEEFMFVNDGFELANELQDDSNSKFYSRPPTSMSVRSAPNFNDDRSNFGSICDENTNTEVMDMDLEDEMSVYTSYSQDVGRGRGRRRRRRRSILLKRRPKKRVTHDSSAEKFECTLCKKIFYSLNSLTKHNMTLAHVSKLSAQEYLLSKKMENTSVQIELTNKDTQKYIPSDSTVSQKPTDNSDTNRISELSDTDLPHTNRLEQRVHTVNITGKRELFDTGKGKPPFNNAPRLNLNPDERLFFECCNILKGAETTCVNNVEDNNIGSAFDYNFKDKSSVCMIPSSTFKSLPGEISKKQMTIEPVSGKSKIHQQEFRSPSVQQPTILNKVGHTPSTRDQRAASPNYSAISQFSAVTNATSRFKTKAAMKGYENTNVDLSMCKELEAKSPAVCKLTELAEIALGNEKSNSPEFTSISNNQEGSIYRRLASREYITSSVAVDNPKNCIDGNDNADRIKSSEAQSSTSSKTIMHSSKIKSVVGEHSKEACKRIVIPERPFKNIGLEEKETITFQKPKTTVNLLTDDNSISTTSYSDRDDFDFASLSCDEEPSPKVSNERNIKDNSDSSSSRATAKTFENKSLIMDRIFKNMGTKAKTSVKVQSIGIQKDPSPKADINQLFDELRGDCGPKVRGSESTSKKHTSLDSSENLQLKQKQTVSQTERPLPLTRGSKESRKKSNVTSKSQKEITRLQSELGMSQEEIVKLINEGQRKSKRRCATNRPKKLVEMWSSDEYEEFLSTKDIIALIEEKEKQETRKKRKTSNHLSPCNNKNKVIETPKLITGRRKSVRCVADNKERHIEASVELQNYHCSKSKAQSNHVPIHSLENKGKHTRSCTTVDSDVKLKNNISSELNHKSTTNRLNNKKKRLAKASSETVVSKSLALIGENKKESKMETTSTENAKDMRQGKEEKFDNNLSDLKQINSRTRSNKDRKHVECKEIVNNTKSLPREPGTSVVVNKKHTNNQSYKNRRKNQSHQSPPRRKRLASEKLYYWSSSSDEDFGKINATCAQEFDGGEQYQKHGWIVGDSHKKLVTLLAIAKGNKKVDNSCGVKKNVCRKKN</sequence>
<feature type="region of interest" description="Disordered" evidence="2">
    <location>
        <begin position="2747"/>
        <end position="2775"/>
    </location>
</feature>
<feature type="region of interest" description="Disordered" evidence="2">
    <location>
        <begin position="1198"/>
        <end position="1225"/>
    </location>
</feature>
<feature type="region of interest" description="Disordered" evidence="2">
    <location>
        <begin position="2650"/>
        <end position="2680"/>
    </location>
</feature>
<feature type="region of interest" description="Disordered" evidence="2">
    <location>
        <begin position="2035"/>
        <end position="2072"/>
    </location>
</feature>
<evidence type="ECO:0000313" key="5">
    <source>
        <dbReference type="RefSeq" id="XP_049318060.1"/>
    </source>
</evidence>
<evidence type="ECO:0000256" key="2">
    <source>
        <dbReference type="SAM" id="MobiDB-lite"/>
    </source>
</evidence>
<accession>A0ABM3K9A6</accession>
<dbReference type="Proteomes" id="UP001652620">
    <property type="component" value="Unplaced"/>
</dbReference>
<feature type="compositionally biased region" description="Polar residues" evidence="2">
    <location>
        <begin position="1985"/>
        <end position="1997"/>
    </location>
</feature>
<feature type="compositionally biased region" description="Polar residues" evidence="2">
    <location>
        <begin position="2377"/>
        <end position="2397"/>
    </location>
</feature>
<feature type="compositionally biased region" description="Basic residues" evidence="2">
    <location>
        <begin position="2288"/>
        <end position="2308"/>
    </location>
</feature>
<feature type="compositionally biased region" description="Polar residues" evidence="2">
    <location>
        <begin position="1595"/>
        <end position="1612"/>
    </location>
</feature>
<protein>
    <submittedName>
        <fullName evidence="5">Uncharacterized protein LOC105233345</fullName>
    </submittedName>
</protein>
<feature type="compositionally biased region" description="Basic and acidic residues" evidence="2">
    <location>
        <begin position="1198"/>
        <end position="1219"/>
    </location>
</feature>
<feature type="domain" description="C2H2-type" evidence="3">
    <location>
        <begin position="2318"/>
        <end position="2347"/>
    </location>
</feature>
<dbReference type="PROSITE" id="PS00028">
    <property type="entry name" value="ZINC_FINGER_C2H2_1"/>
    <property type="match status" value="4"/>
</dbReference>
<feature type="region of interest" description="Disordered" evidence="2">
    <location>
        <begin position="15"/>
        <end position="36"/>
    </location>
</feature>